<sequence length="484" mass="55281">MYEKRLHPAAIFFQLLRTMKDMALGILPVIVVSFSRGMTWYIFLGIGVFFLLLLVYSSMKWLRFSYLVTEEELRIKQGVFIRQERRISKNRIQSIDLTQALIHRIFGLTKVQIETAGSDENVDASLSAVTFSEGESVQNELKRKGKETETESESDSEKEKVYPSKVVSYPRLALTGATSDNAILIIGLLWLLFSQANQIIPEEIYQEVTVWVLSLALQLLISLIIGSVFVVWGAGIVWTIIKYANFTITRYDTELYMTYGLIEKRQRTIPVNRVQAVIVKENLIRQIFGLCYIYVEVAGGVSGGRMEESTVYLIPILRKNQVPAFLDKYLPEYYREEPELKRPPFKSIPYYVWQGLLVSVVAIVAVSIFAPAWVLVPVAAIVLFTGWGVFCWQTSGISYDDTYLNLRFRKVSRETVTLKKKRLQAFEKKDNWLYRKQQLATIDVAVLNNTAGRHFIVPALEESDITEASSRFSSVSRIHVGDAD</sequence>
<dbReference type="AlphaFoldDB" id="A0A1N7JEZ8"/>
<dbReference type="Pfam" id="PF03703">
    <property type="entry name" value="bPH_2"/>
    <property type="match status" value="2"/>
</dbReference>
<feature type="region of interest" description="Disordered" evidence="1">
    <location>
        <begin position="137"/>
        <end position="159"/>
    </location>
</feature>
<dbReference type="OrthoDB" id="2195155at2"/>
<dbReference type="PANTHER" id="PTHR34473:SF2">
    <property type="entry name" value="UPF0699 TRANSMEMBRANE PROTEIN YDBT"/>
    <property type="match status" value="1"/>
</dbReference>
<keyword evidence="2" id="KW-0812">Transmembrane</keyword>
<evidence type="ECO:0000259" key="3">
    <source>
        <dbReference type="Pfam" id="PF03703"/>
    </source>
</evidence>
<feature type="transmembrane region" description="Helical" evidence="2">
    <location>
        <begin position="213"/>
        <end position="241"/>
    </location>
</feature>
<dbReference type="RefSeq" id="WP_076558848.1">
    <property type="nucleotide sequence ID" value="NZ_FTOC01000005.1"/>
</dbReference>
<keyword evidence="5" id="KW-1185">Reference proteome</keyword>
<protein>
    <submittedName>
        <fullName evidence="4">Putative membrane protein</fullName>
    </submittedName>
</protein>
<evidence type="ECO:0000313" key="5">
    <source>
        <dbReference type="Proteomes" id="UP000187608"/>
    </source>
</evidence>
<organism evidence="4 5">
    <name type="scientific">Salimicrobium flavidum</name>
    <dbReference type="NCBI Taxonomy" id="570947"/>
    <lineage>
        <taxon>Bacteria</taxon>
        <taxon>Bacillati</taxon>
        <taxon>Bacillota</taxon>
        <taxon>Bacilli</taxon>
        <taxon>Bacillales</taxon>
        <taxon>Bacillaceae</taxon>
        <taxon>Salimicrobium</taxon>
    </lineage>
</organism>
<feature type="transmembrane region" description="Helical" evidence="2">
    <location>
        <begin position="172"/>
        <end position="193"/>
    </location>
</feature>
<dbReference type="EMBL" id="FTOC01000005">
    <property type="protein sequence ID" value="SIS47889.1"/>
    <property type="molecule type" value="Genomic_DNA"/>
</dbReference>
<feature type="transmembrane region" description="Helical" evidence="2">
    <location>
        <begin position="350"/>
        <end position="370"/>
    </location>
</feature>
<dbReference type="InterPro" id="IPR005182">
    <property type="entry name" value="YdbS-like_PH"/>
</dbReference>
<accession>A0A1N7JEZ8</accession>
<proteinExistence type="predicted"/>
<feature type="compositionally biased region" description="Basic and acidic residues" evidence="1">
    <location>
        <begin position="140"/>
        <end position="159"/>
    </location>
</feature>
<evidence type="ECO:0000313" key="4">
    <source>
        <dbReference type="EMBL" id="SIS47889.1"/>
    </source>
</evidence>
<feature type="transmembrane region" description="Helical" evidence="2">
    <location>
        <begin position="376"/>
        <end position="399"/>
    </location>
</feature>
<feature type="domain" description="YdbS-like PH" evidence="3">
    <location>
        <begin position="61"/>
        <end position="140"/>
    </location>
</feature>
<keyword evidence="2" id="KW-0472">Membrane</keyword>
<evidence type="ECO:0000256" key="1">
    <source>
        <dbReference type="SAM" id="MobiDB-lite"/>
    </source>
</evidence>
<reference evidence="5" key="1">
    <citation type="submission" date="2017-01" db="EMBL/GenBank/DDBJ databases">
        <authorList>
            <person name="Varghese N."/>
            <person name="Submissions S."/>
        </authorList>
    </citation>
    <scope>NUCLEOTIDE SEQUENCE [LARGE SCALE GENOMIC DNA]</scope>
    <source>
        <strain evidence="5">DSM 23127</strain>
    </source>
</reference>
<keyword evidence="2" id="KW-1133">Transmembrane helix</keyword>
<gene>
    <name evidence="4" type="ORF">SAMN05421687_105168</name>
</gene>
<feature type="transmembrane region" description="Helical" evidence="2">
    <location>
        <begin position="38"/>
        <end position="56"/>
    </location>
</feature>
<evidence type="ECO:0000256" key="2">
    <source>
        <dbReference type="SAM" id="Phobius"/>
    </source>
</evidence>
<name>A0A1N7JEZ8_9BACI</name>
<dbReference type="PANTHER" id="PTHR34473">
    <property type="entry name" value="UPF0699 TRANSMEMBRANE PROTEIN YDBS"/>
    <property type="match status" value="1"/>
</dbReference>
<dbReference type="Proteomes" id="UP000187608">
    <property type="component" value="Unassembled WGS sequence"/>
</dbReference>
<feature type="domain" description="YdbS-like PH" evidence="3">
    <location>
        <begin position="243"/>
        <end position="327"/>
    </location>
</feature>
<dbReference type="PIRSF" id="PIRSF026631">
    <property type="entry name" value="UCP026631"/>
    <property type="match status" value="1"/>
</dbReference>
<feature type="transmembrane region" description="Helical" evidence="2">
    <location>
        <begin position="12"/>
        <end position="32"/>
    </location>
</feature>
<dbReference type="STRING" id="570947.SAMN05421687_105168"/>
<dbReference type="InterPro" id="IPR014529">
    <property type="entry name" value="UCP026631"/>
</dbReference>